<keyword evidence="5" id="KW-0507">mRNA processing</keyword>
<feature type="domain" description="SDE2-like" evidence="11">
    <location>
        <begin position="98"/>
        <end position="212"/>
    </location>
</feature>
<accession>A0A4S4LGN3</accession>
<keyword evidence="7" id="KW-0539">Nucleus</keyword>
<dbReference type="Pfam" id="PF22782">
    <property type="entry name" value="SDE2"/>
    <property type="match status" value="1"/>
</dbReference>
<protein>
    <recommendedName>
        <fullName evidence="14">Sde2 N-terminal ubiquitin domain-containing protein</fullName>
    </recommendedName>
</protein>
<dbReference type="GO" id="GO:0005737">
    <property type="term" value="C:cytoplasm"/>
    <property type="evidence" value="ECO:0007669"/>
    <property type="project" value="UniProtKB-SubCell"/>
</dbReference>
<evidence type="ECO:0008006" key="14">
    <source>
        <dbReference type="Google" id="ProtNLM"/>
    </source>
</evidence>
<feature type="compositionally biased region" description="Low complexity" evidence="9">
    <location>
        <begin position="227"/>
        <end position="238"/>
    </location>
</feature>
<dbReference type="InterPro" id="IPR051421">
    <property type="entry name" value="RNA_Proc_DNA_Dmg_Regulator"/>
</dbReference>
<evidence type="ECO:0000256" key="5">
    <source>
        <dbReference type="ARBA" id="ARBA00022664"/>
    </source>
</evidence>
<evidence type="ECO:0000256" key="9">
    <source>
        <dbReference type="SAM" id="MobiDB-lite"/>
    </source>
</evidence>
<dbReference type="InterPro" id="IPR053822">
    <property type="entry name" value="SDE2-like_dom"/>
</dbReference>
<evidence type="ECO:0000256" key="8">
    <source>
        <dbReference type="ARBA" id="ARBA00023306"/>
    </source>
</evidence>
<sequence>MATTLLIATFPPFPSFTLTLPSETPLSELPSHLPDFLSSLADANFVLTLPSGLLPLDATPLSLLWSQTESAGNGASDDALETLSHRLVSLRLAPRLCGGKGGFGSQLRAAGGRMSSQKTSNNNSCRDLNGRRLSTIKEAKALAEYLVSEPERKKAQHEAQRAKLEKIERRLGINEKGKQKADDASAGAKRRFDDTEYIEQSKEIVDSVKNAVVAGMLKKRKKAKTFSPSQDIPSSSSSKADEGEQTAGVVEKVIESPATAPVAAATSVALASVGA</sequence>
<comment type="caution">
    <text evidence="12">The sequence shown here is derived from an EMBL/GenBank/DDBJ whole genome shotgun (WGS) entry which is preliminary data.</text>
</comment>
<proteinExistence type="inferred from homology"/>
<feature type="compositionally biased region" description="Basic and acidic residues" evidence="9">
    <location>
        <begin position="171"/>
        <end position="183"/>
    </location>
</feature>
<evidence type="ECO:0000256" key="4">
    <source>
        <dbReference type="ARBA" id="ARBA00022490"/>
    </source>
</evidence>
<keyword evidence="13" id="KW-1185">Reference proteome</keyword>
<evidence type="ECO:0000256" key="3">
    <source>
        <dbReference type="ARBA" id="ARBA00008726"/>
    </source>
</evidence>
<gene>
    <name evidence="12" type="ORF">EW145_g1014</name>
</gene>
<feature type="region of interest" description="Disordered" evidence="9">
    <location>
        <begin position="171"/>
        <end position="191"/>
    </location>
</feature>
<feature type="region of interest" description="Disordered" evidence="9">
    <location>
        <begin position="219"/>
        <end position="250"/>
    </location>
</feature>
<dbReference type="GO" id="GO:0008380">
    <property type="term" value="P:RNA splicing"/>
    <property type="evidence" value="ECO:0007669"/>
    <property type="project" value="UniProtKB-KW"/>
</dbReference>
<feature type="domain" description="Sde2 ubiquitin" evidence="10">
    <location>
        <begin position="4"/>
        <end position="97"/>
    </location>
</feature>
<dbReference type="EMBL" id="SGPK01000025">
    <property type="protein sequence ID" value="THH10875.1"/>
    <property type="molecule type" value="Genomic_DNA"/>
</dbReference>
<organism evidence="12 13">
    <name type="scientific">Phellinidium pouzarii</name>
    <dbReference type="NCBI Taxonomy" id="167371"/>
    <lineage>
        <taxon>Eukaryota</taxon>
        <taxon>Fungi</taxon>
        <taxon>Dikarya</taxon>
        <taxon>Basidiomycota</taxon>
        <taxon>Agaricomycotina</taxon>
        <taxon>Agaricomycetes</taxon>
        <taxon>Hymenochaetales</taxon>
        <taxon>Hymenochaetaceae</taxon>
        <taxon>Phellinidium</taxon>
    </lineage>
</organism>
<evidence type="ECO:0000313" key="13">
    <source>
        <dbReference type="Proteomes" id="UP000308199"/>
    </source>
</evidence>
<evidence type="ECO:0000256" key="6">
    <source>
        <dbReference type="ARBA" id="ARBA00023187"/>
    </source>
</evidence>
<evidence type="ECO:0000259" key="11">
    <source>
        <dbReference type="Pfam" id="PF22782"/>
    </source>
</evidence>
<dbReference type="InterPro" id="IPR024974">
    <property type="entry name" value="Sde2_N"/>
</dbReference>
<keyword evidence="6" id="KW-0508">mRNA splicing</keyword>
<evidence type="ECO:0000259" key="10">
    <source>
        <dbReference type="Pfam" id="PF13019"/>
    </source>
</evidence>
<evidence type="ECO:0000256" key="2">
    <source>
        <dbReference type="ARBA" id="ARBA00004496"/>
    </source>
</evidence>
<evidence type="ECO:0000256" key="7">
    <source>
        <dbReference type="ARBA" id="ARBA00023242"/>
    </source>
</evidence>
<reference evidence="12 13" key="1">
    <citation type="submission" date="2019-02" db="EMBL/GenBank/DDBJ databases">
        <title>Genome sequencing of the rare red list fungi Phellinidium pouzarii.</title>
        <authorList>
            <person name="Buettner E."/>
            <person name="Kellner H."/>
        </authorList>
    </citation>
    <scope>NUCLEOTIDE SEQUENCE [LARGE SCALE GENOMIC DNA]</scope>
    <source>
        <strain evidence="12 13">DSM 108285</strain>
    </source>
</reference>
<dbReference type="GO" id="GO:0006397">
    <property type="term" value="P:mRNA processing"/>
    <property type="evidence" value="ECO:0007669"/>
    <property type="project" value="UniProtKB-KW"/>
</dbReference>
<keyword evidence="8" id="KW-0131">Cell cycle</keyword>
<dbReference type="Proteomes" id="UP000308199">
    <property type="component" value="Unassembled WGS sequence"/>
</dbReference>
<keyword evidence="4" id="KW-0963">Cytoplasm</keyword>
<comment type="subcellular location">
    <subcellularLocation>
        <location evidence="2">Cytoplasm</location>
    </subcellularLocation>
    <subcellularLocation>
        <location evidence="1">Nucleus</location>
    </subcellularLocation>
</comment>
<dbReference type="PANTHER" id="PTHR12786">
    <property type="entry name" value="SPLICING FACTOR SF3A-RELATED"/>
    <property type="match status" value="1"/>
</dbReference>
<evidence type="ECO:0000313" key="12">
    <source>
        <dbReference type="EMBL" id="THH10875.1"/>
    </source>
</evidence>
<dbReference type="Pfam" id="PF13019">
    <property type="entry name" value="Sde2_N_Ubi_yeast"/>
    <property type="match status" value="1"/>
</dbReference>
<evidence type="ECO:0000256" key="1">
    <source>
        <dbReference type="ARBA" id="ARBA00004123"/>
    </source>
</evidence>
<dbReference type="GO" id="GO:0005634">
    <property type="term" value="C:nucleus"/>
    <property type="evidence" value="ECO:0007669"/>
    <property type="project" value="UniProtKB-SubCell"/>
</dbReference>
<dbReference type="OrthoDB" id="547031at2759"/>
<name>A0A4S4LGN3_9AGAM</name>
<dbReference type="PANTHER" id="PTHR12786:SF1">
    <property type="entry name" value="SPLICING REGULATOR SDE2"/>
    <property type="match status" value="1"/>
</dbReference>
<comment type="similarity">
    <text evidence="3">Belongs to the SDE2 family.</text>
</comment>
<dbReference type="AlphaFoldDB" id="A0A4S4LGN3"/>